<dbReference type="Pfam" id="PF00168">
    <property type="entry name" value="C2"/>
    <property type="match status" value="1"/>
</dbReference>
<dbReference type="InterPro" id="IPR000008">
    <property type="entry name" value="C2_dom"/>
</dbReference>
<dbReference type="EMBL" id="MVGT01002051">
    <property type="protein sequence ID" value="OVA09724.1"/>
    <property type="molecule type" value="Genomic_DNA"/>
</dbReference>
<organism evidence="3 4">
    <name type="scientific">Macleaya cordata</name>
    <name type="common">Five-seeded plume-poppy</name>
    <name type="synonym">Bocconia cordata</name>
    <dbReference type="NCBI Taxonomy" id="56857"/>
    <lineage>
        <taxon>Eukaryota</taxon>
        <taxon>Viridiplantae</taxon>
        <taxon>Streptophyta</taxon>
        <taxon>Embryophyta</taxon>
        <taxon>Tracheophyta</taxon>
        <taxon>Spermatophyta</taxon>
        <taxon>Magnoliopsida</taxon>
        <taxon>Ranunculales</taxon>
        <taxon>Papaveraceae</taxon>
        <taxon>Papaveroideae</taxon>
        <taxon>Macleaya</taxon>
    </lineage>
</organism>
<reference evidence="3 4" key="1">
    <citation type="journal article" date="2017" name="Mol. Plant">
        <title>The Genome of Medicinal Plant Macleaya cordata Provides New Insights into Benzylisoquinoline Alkaloids Metabolism.</title>
        <authorList>
            <person name="Liu X."/>
            <person name="Liu Y."/>
            <person name="Huang P."/>
            <person name="Ma Y."/>
            <person name="Qing Z."/>
            <person name="Tang Q."/>
            <person name="Cao H."/>
            <person name="Cheng P."/>
            <person name="Zheng Y."/>
            <person name="Yuan Z."/>
            <person name="Zhou Y."/>
            <person name="Liu J."/>
            <person name="Tang Z."/>
            <person name="Zhuo Y."/>
            <person name="Zhang Y."/>
            <person name="Yu L."/>
            <person name="Huang J."/>
            <person name="Yang P."/>
            <person name="Peng Q."/>
            <person name="Zhang J."/>
            <person name="Jiang W."/>
            <person name="Zhang Z."/>
            <person name="Lin K."/>
            <person name="Ro D.K."/>
            <person name="Chen X."/>
            <person name="Xiong X."/>
            <person name="Shang Y."/>
            <person name="Huang S."/>
            <person name="Zeng J."/>
        </authorList>
    </citation>
    <scope>NUCLEOTIDE SEQUENCE [LARGE SCALE GENOMIC DNA]</scope>
    <source>
        <strain evidence="4">cv. BLH2017</strain>
        <tissue evidence="3">Root</tissue>
    </source>
</reference>
<dbReference type="SUPFAM" id="SSF49562">
    <property type="entry name" value="C2 domain (Calcium/lipid-binding domain, CaLB)"/>
    <property type="match status" value="1"/>
</dbReference>
<feature type="domain" description="C2" evidence="2">
    <location>
        <begin position="1"/>
        <end position="128"/>
    </location>
</feature>
<sequence length="287" mass="32190">MEQMSSMELKVMSCKGLRAFNFFQKLCVYVMVSIVCEDPSGKQKKRRHQQQKTPIDKEGDGDPEWKHEMRFDLKEIVSSSSSSSSDHLFLEFDLLCEGMILGDKSIGKVRVPFEDLMEEFNGAVRFVSYQVQTPDGKPNGVLNFSYKVIGKENKIGTGFPFIDNSNLSPIVHPSSSVCYPTVDVHNPSPTFYYPSPAEVHHPSSEVFYLAPPPPPPPHPQAGMVYYPPPPQPVFYPPPPVPYGYGIGGYGHPQFGYPTIGQPHQPHGDAWHKGWEQREGTAGSWSFR</sequence>
<protein>
    <submittedName>
        <fullName evidence="3">C2 calcium-dependent membrane targeting</fullName>
    </submittedName>
</protein>
<dbReference type="PROSITE" id="PS50004">
    <property type="entry name" value="C2"/>
    <property type="match status" value="1"/>
</dbReference>
<dbReference type="STRING" id="56857.A0A200QGZ0"/>
<dbReference type="OrthoDB" id="1068731at2759"/>
<dbReference type="GO" id="GO:0006952">
    <property type="term" value="P:defense response"/>
    <property type="evidence" value="ECO:0007669"/>
    <property type="project" value="InterPro"/>
</dbReference>
<feature type="region of interest" description="Disordered" evidence="1">
    <location>
        <begin position="41"/>
        <end position="64"/>
    </location>
</feature>
<dbReference type="PANTHER" id="PTHR32246:SF169">
    <property type="entry name" value="PROTEIN SRC2-LIKE"/>
    <property type="match status" value="1"/>
</dbReference>
<evidence type="ECO:0000256" key="1">
    <source>
        <dbReference type="SAM" id="MobiDB-lite"/>
    </source>
</evidence>
<evidence type="ECO:0000259" key="2">
    <source>
        <dbReference type="PROSITE" id="PS50004"/>
    </source>
</evidence>
<dbReference type="CDD" id="cd04051">
    <property type="entry name" value="C2_SRC2_like"/>
    <property type="match status" value="1"/>
</dbReference>
<evidence type="ECO:0000313" key="4">
    <source>
        <dbReference type="Proteomes" id="UP000195402"/>
    </source>
</evidence>
<dbReference type="Proteomes" id="UP000195402">
    <property type="component" value="Unassembled WGS sequence"/>
</dbReference>
<feature type="compositionally biased region" description="Basic and acidic residues" evidence="1">
    <location>
        <begin position="54"/>
        <end position="64"/>
    </location>
</feature>
<name>A0A200QGZ0_MACCD</name>
<dbReference type="OMA" id="NHTIRFE"/>
<accession>A0A200QGZ0</accession>
<keyword evidence="4" id="KW-1185">Reference proteome</keyword>
<dbReference type="InterPro" id="IPR035892">
    <property type="entry name" value="C2_domain_sf"/>
</dbReference>
<evidence type="ECO:0000313" key="3">
    <source>
        <dbReference type="EMBL" id="OVA09724.1"/>
    </source>
</evidence>
<dbReference type="InParanoid" id="A0A200QGZ0"/>
<dbReference type="PANTHER" id="PTHR32246">
    <property type="entry name" value="INGRESSION PROTEIN FIC1"/>
    <property type="match status" value="1"/>
</dbReference>
<comment type="caution">
    <text evidence="3">The sequence shown here is derived from an EMBL/GenBank/DDBJ whole genome shotgun (WGS) entry which is preliminary data.</text>
</comment>
<dbReference type="Gene3D" id="2.60.40.150">
    <property type="entry name" value="C2 domain"/>
    <property type="match status" value="1"/>
</dbReference>
<gene>
    <name evidence="3" type="ORF">BVC80_9101g263</name>
</gene>
<dbReference type="AlphaFoldDB" id="A0A200QGZ0"/>
<proteinExistence type="predicted"/>
<dbReference type="InterPro" id="IPR044750">
    <property type="entry name" value="C2_SRC2/BAP"/>
</dbReference>
<dbReference type="SMART" id="SM00239">
    <property type="entry name" value="C2"/>
    <property type="match status" value="1"/>
</dbReference>